<dbReference type="GO" id="GO:0016887">
    <property type="term" value="F:ATP hydrolysis activity"/>
    <property type="evidence" value="ECO:0007669"/>
    <property type="project" value="InterPro"/>
</dbReference>
<protein>
    <recommendedName>
        <fullName evidence="1">ATPase AAA-type core domain-containing protein</fullName>
    </recommendedName>
</protein>
<evidence type="ECO:0000313" key="3">
    <source>
        <dbReference type="Proteomes" id="UP000184315"/>
    </source>
</evidence>
<dbReference type="PANTHER" id="PTHR43581:SF4">
    <property type="entry name" value="ATP_GTP PHOSPHATASE"/>
    <property type="match status" value="1"/>
</dbReference>
<dbReference type="GO" id="GO:0005524">
    <property type="term" value="F:ATP binding"/>
    <property type="evidence" value="ECO:0007669"/>
    <property type="project" value="InterPro"/>
</dbReference>
<dbReference type="RefSeq" id="WP_083579895.1">
    <property type="nucleotide sequence ID" value="NZ_LN889782.1"/>
</dbReference>
<dbReference type="InterPro" id="IPR003959">
    <property type="entry name" value="ATPase_AAA_core"/>
</dbReference>
<proteinExistence type="predicted"/>
<dbReference type="PANTHER" id="PTHR43581">
    <property type="entry name" value="ATP/GTP PHOSPHATASE"/>
    <property type="match status" value="1"/>
</dbReference>
<dbReference type="CDD" id="cd00267">
    <property type="entry name" value="ABC_ATPase"/>
    <property type="match status" value="1"/>
</dbReference>
<name>A0A1J1LEN8_9CYAN</name>
<keyword evidence="3" id="KW-1185">Reference proteome</keyword>
<reference evidence="3" key="1">
    <citation type="submission" date="2015-10" db="EMBL/GenBank/DDBJ databases">
        <authorList>
            <person name="Regsiter A."/>
            <person name="william w."/>
        </authorList>
    </citation>
    <scope>NUCLEOTIDE SEQUENCE [LARGE SCALE GENOMIC DNA]</scope>
</reference>
<dbReference type="STRING" id="671072.PL9214290503"/>
<dbReference type="SUPFAM" id="SSF52540">
    <property type="entry name" value="P-loop containing nucleoside triphosphate hydrolases"/>
    <property type="match status" value="1"/>
</dbReference>
<feature type="domain" description="ATPase AAA-type core" evidence="1">
    <location>
        <begin position="393"/>
        <end position="484"/>
    </location>
</feature>
<dbReference type="Pfam" id="PF13304">
    <property type="entry name" value="AAA_21"/>
    <property type="match status" value="1"/>
</dbReference>
<sequence>MRQSLDDYVEAIRSAFKQLGDKADAHQLFDQAGCQAEEVVQFYEALRATPEVRIAFENSRQERPPQKQSSIAKDIDNQISENGRFRLIDLWLEDFKNLTDYTVRFDPSHSIDIILGWNGTGKSNLFESLVIIFRDLHEWSKGSTWIKETMRGYRLRYEINEQIVDISWNPRKMRSPLLKMSPLQKGNDEQEKFVKISRNKLPLPRFVFGYYSGPTNRLADHFLPMNQAHYNSLLDAKSDDPETLANLLEKRRFFCAENHHAKYVLLAFFHKEDPAISQFLEDRLRIVGFESALFVIRKPGWAKSGQATEFWGARGVMQRVMERLRRFAIAPMVIKQKVSEGYKSKGEEHYYFFLPDLQSLHALAAEYKNARTFFLALESIDFSELIYDLKIQVRVKATNTEQVAITFHELSEGEQQLLMVLGLMRFTKSHQSLVLLDEPDTHLNPHWSVDYLKLLTRVMSENSNESEEQQTSQILMSTHDPLVIASLFKEQIHLLKRDWQTGACTWEQPTVNPRGLGFTGILTSEMFGMRSDLDEETLADLDTKVRLIAKEGSFTPEEAIELEEINKRLEDAGFQKAFSDPYYAAFIRAWSRRYSDLMAGTRFLSPERREEVDRIAREVLEEVLAELEAEGIN</sequence>
<dbReference type="AlphaFoldDB" id="A0A1J1LEN8"/>
<evidence type="ECO:0000259" key="1">
    <source>
        <dbReference type="Pfam" id="PF13304"/>
    </source>
</evidence>
<accession>A0A1J1LEN8</accession>
<evidence type="ECO:0000313" key="2">
    <source>
        <dbReference type="EMBL" id="CUR30912.1"/>
    </source>
</evidence>
<gene>
    <name evidence="2" type="ORF">PL9214290503</name>
</gene>
<organism evidence="2 3">
    <name type="scientific">Planktothrix tepida PCC 9214</name>
    <dbReference type="NCBI Taxonomy" id="671072"/>
    <lineage>
        <taxon>Bacteria</taxon>
        <taxon>Bacillati</taxon>
        <taxon>Cyanobacteriota</taxon>
        <taxon>Cyanophyceae</taxon>
        <taxon>Oscillatoriophycideae</taxon>
        <taxon>Oscillatoriales</taxon>
        <taxon>Microcoleaceae</taxon>
        <taxon>Planktothrix</taxon>
    </lineage>
</organism>
<dbReference type="InterPro" id="IPR027417">
    <property type="entry name" value="P-loop_NTPase"/>
</dbReference>
<dbReference type="Proteomes" id="UP000184315">
    <property type="component" value="Unassembled WGS sequence"/>
</dbReference>
<dbReference type="Gene3D" id="3.40.50.300">
    <property type="entry name" value="P-loop containing nucleotide triphosphate hydrolases"/>
    <property type="match status" value="1"/>
</dbReference>
<dbReference type="InterPro" id="IPR051396">
    <property type="entry name" value="Bact_Antivir_Def_Nuclease"/>
</dbReference>
<dbReference type="EMBL" id="CZDF01000132">
    <property type="protein sequence ID" value="CUR30912.1"/>
    <property type="molecule type" value="Genomic_DNA"/>
</dbReference>
<dbReference type="OrthoDB" id="9784297at2"/>